<gene>
    <name evidence="2" type="ORF">L3H44_07400</name>
</gene>
<keyword evidence="1" id="KW-0812">Transmembrane</keyword>
<organism evidence="2 3">
    <name type="scientific">Corynebacterium parakroppenstedtii</name>
    <dbReference type="NCBI Taxonomy" id="2828363"/>
    <lineage>
        <taxon>Bacteria</taxon>
        <taxon>Bacillati</taxon>
        <taxon>Actinomycetota</taxon>
        <taxon>Actinomycetes</taxon>
        <taxon>Mycobacteriales</taxon>
        <taxon>Corynebacteriaceae</taxon>
        <taxon>Corynebacterium</taxon>
    </lineage>
</organism>
<feature type="transmembrane region" description="Helical" evidence="1">
    <location>
        <begin position="65"/>
        <end position="81"/>
    </location>
</feature>
<keyword evidence="3" id="KW-1185">Reference proteome</keyword>
<dbReference type="RefSeq" id="WP_046203261.1">
    <property type="nucleotide sequence ID" value="NZ_JAFFSY010000002.1"/>
</dbReference>
<evidence type="ECO:0008006" key="4">
    <source>
        <dbReference type="Google" id="ProtNLM"/>
    </source>
</evidence>
<evidence type="ECO:0000256" key="1">
    <source>
        <dbReference type="SAM" id="Phobius"/>
    </source>
</evidence>
<proteinExistence type="predicted"/>
<name>A0ABS9HK90_9CORY</name>
<keyword evidence="1" id="KW-1133">Transmembrane helix</keyword>
<reference evidence="2 3" key="1">
    <citation type="submission" date="2022-01" db="EMBL/GenBank/DDBJ databases">
        <title>Identification and Characterization of Corynebacterium sp.</title>
        <authorList>
            <person name="Luo Q."/>
            <person name="Qu P."/>
            <person name="Chen Q."/>
        </authorList>
    </citation>
    <scope>NUCLEOTIDE SEQUENCE [LARGE SCALE GENOMIC DNA]</scope>
    <source>
        <strain evidence="2 3">MC-12</strain>
    </source>
</reference>
<evidence type="ECO:0000313" key="3">
    <source>
        <dbReference type="Proteomes" id="UP001200604"/>
    </source>
</evidence>
<sequence>MMLKEYINKQFTDLLMGATLLFILTVFSFCFGWFLSGQDGGTTKGSINHFLKTIMVALRPEIVDQWAIGMALGLTLGLPFVNENMNTTKYKHTRFTVENAKSRRIGLNKIRLFATFTTTIQFLSGLYVVLYLIQIGVEGFYSTYLPGAINVNNLRGLITSSLLLWIFLQVNEAVDLQERLRSDNLAAIQERG</sequence>
<accession>A0ABS9HK90</accession>
<feature type="transmembrane region" description="Helical" evidence="1">
    <location>
        <begin position="12"/>
        <end position="35"/>
    </location>
</feature>
<evidence type="ECO:0000313" key="2">
    <source>
        <dbReference type="EMBL" id="MCF6774234.1"/>
    </source>
</evidence>
<dbReference type="GeneID" id="92726768"/>
<comment type="caution">
    <text evidence="2">The sequence shown here is derived from an EMBL/GenBank/DDBJ whole genome shotgun (WGS) entry which is preliminary data.</text>
</comment>
<dbReference type="EMBL" id="JAKJKU010000003">
    <property type="protein sequence ID" value="MCF6774234.1"/>
    <property type="molecule type" value="Genomic_DNA"/>
</dbReference>
<protein>
    <recommendedName>
        <fullName evidence="4">RDD family protein</fullName>
    </recommendedName>
</protein>
<keyword evidence="1" id="KW-0472">Membrane</keyword>
<feature type="transmembrane region" description="Helical" evidence="1">
    <location>
        <begin position="112"/>
        <end position="133"/>
    </location>
</feature>
<dbReference type="Proteomes" id="UP001200604">
    <property type="component" value="Unassembled WGS sequence"/>
</dbReference>